<comment type="caution">
    <text evidence="6">The sequence shown here is derived from an EMBL/GenBank/DDBJ whole genome shotgun (WGS) entry which is preliminary data.</text>
</comment>
<dbReference type="Pfam" id="PF12391">
    <property type="entry name" value="PCDO_beta_N"/>
    <property type="match status" value="1"/>
</dbReference>
<dbReference type="AlphaFoldDB" id="A0AAE3GLE6"/>
<accession>A0AAE3GLE6</accession>
<comment type="similarity">
    <text evidence="1">Belongs to the intradiol ring-cleavage dioxygenase family.</text>
</comment>
<feature type="compositionally biased region" description="Low complexity" evidence="4">
    <location>
        <begin position="34"/>
        <end position="59"/>
    </location>
</feature>
<dbReference type="PROSITE" id="PS00083">
    <property type="entry name" value="INTRADIOL_DIOXYGENAS"/>
    <property type="match status" value="1"/>
</dbReference>
<dbReference type="InterPro" id="IPR012785">
    <property type="entry name" value="Protocat_dOase_b"/>
</dbReference>
<organism evidence="6 7">
    <name type="scientific">Goodfellowiella coeruleoviolacea</name>
    <dbReference type="NCBI Taxonomy" id="334858"/>
    <lineage>
        <taxon>Bacteria</taxon>
        <taxon>Bacillati</taxon>
        <taxon>Actinomycetota</taxon>
        <taxon>Actinomycetes</taxon>
        <taxon>Pseudonocardiales</taxon>
        <taxon>Pseudonocardiaceae</taxon>
        <taxon>Goodfellowiella</taxon>
    </lineage>
</organism>
<dbReference type="InterPro" id="IPR050770">
    <property type="entry name" value="Intradiol_RC_Dioxygenase"/>
</dbReference>
<reference evidence="6" key="1">
    <citation type="submission" date="2022-06" db="EMBL/GenBank/DDBJ databases">
        <title>Genomic Encyclopedia of Archaeal and Bacterial Type Strains, Phase II (KMG-II): from individual species to whole genera.</title>
        <authorList>
            <person name="Goeker M."/>
        </authorList>
    </citation>
    <scope>NUCLEOTIDE SEQUENCE</scope>
    <source>
        <strain evidence="6">DSM 43935</strain>
    </source>
</reference>
<dbReference type="Proteomes" id="UP001206128">
    <property type="component" value="Unassembled WGS sequence"/>
</dbReference>
<feature type="region of interest" description="Disordered" evidence="4">
    <location>
        <begin position="1"/>
        <end position="59"/>
    </location>
</feature>
<dbReference type="GO" id="GO:0008199">
    <property type="term" value="F:ferric iron binding"/>
    <property type="evidence" value="ECO:0007669"/>
    <property type="project" value="InterPro"/>
</dbReference>
<keyword evidence="7" id="KW-1185">Reference proteome</keyword>
<dbReference type="PANTHER" id="PTHR33711">
    <property type="entry name" value="DIOXYGENASE, PUTATIVE (AFU_ORTHOLOGUE AFUA_2G02910)-RELATED"/>
    <property type="match status" value="1"/>
</dbReference>
<dbReference type="InterPro" id="IPR024756">
    <property type="entry name" value="PCDO_beta_N"/>
</dbReference>
<sequence length="312" mass="34429">MTSSFQALGQHADRAASSEALGQHADRSASFQTPVQPAAARPPSAQPSAAVPSPVTAPAPLTQADIDREMAELHAAAQQRISAGAVLHHPPRDYAPYRSSLLRHPRQPLVAVGGDPDAVELHGPVFGVTDVTALDADLTRQHLGEPLGERITVSGRVLDRDGRPVRGQLVEIWQANASGRYAHQRDQHPAPLDPNFTGVGRCLTDDEGRYHFTTIKPGAYPWRNHLNAWRPAHIHFSLFGTAFTQRLVTQMYFPNDPLFRHDPIFNSIPDDRARQRLIADYQHDLSSPEWSLGYTWDIVLDGPSATWIEEGR</sequence>
<dbReference type="Gene3D" id="2.60.130.10">
    <property type="entry name" value="Aromatic compound dioxygenase"/>
    <property type="match status" value="1"/>
</dbReference>
<proteinExistence type="inferred from homology"/>
<dbReference type="GO" id="GO:0019619">
    <property type="term" value="P:3,4-dihydroxybenzoate catabolic process"/>
    <property type="evidence" value="ECO:0007669"/>
    <property type="project" value="InterPro"/>
</dbReference>
<dbReference type="InterPro" id="IPR000627">
    <property type="entry name" value="Intradiol_dOase_C"/>
</dbReference>
<evidence type="ECO:0000256" key="2">
    <source>
        <dbReference type="ARBA" id="ARBA00022964"/>
    </source>
</evidence>
<feature type="domain" description="Intradiol ring-cleavage dioxygenases" evidence="5">
    <location>
        <begin position="153"/>
        <end position="181"/>
    </location>
</feature>
<protein>
    <submittedName>
        <fullName evidence="6">Protocatechuate 3,4-dioxygenase beta subunit</fullName>
    </submittedName>
</protein>
<keyword evidence="2" id="KW-0223">Dioxygenase</keyword>
<keyword evidence="3" id="KW-0560">Oxidoreductase</keyword>
<dbReference type="PANTHER" id="PTHR33711:SF10">
    <property type="entry name" value="INTRADIOL RING-CLEAVAGE DIOXYGENASES DOMAIN-CONTAINING PROTEIN"/>
    <property type="match status" value="1"/>
</dbReference>
<evidence type="ECO:0000256" key="1">
    <source>
        <dbReference type="ARBA" id="ARBA00007825"/>
    </source>
</evidence>
<evidence type="ECO:0000313" key="7">
    <source>
        <dbReference type="Proteomes" id="UP001206128"/>
    </source>
</evidence>
<dbReference type="GO" id="GO:0018578">
    <property type="term" value="F:protocatechuate 3,4-dioxygenase activity"/>
    <property type="evidence" value="ECO:0007669"/>
    <property type="project" value="InterPro"/>
</dbReference>
<evidence type="ECO:0000256" key="4">
    <source>
        <dbReference type="SAM" id="MobiDB-lite"/>
    </source>
</evidence>
<gene>
    <name evidence="6" type="ORF">LX83_007257</name>
</gene>
<evidence type="ECO:0000313" key="6">
    <source>
        <dbReference type="EMBL" id="MCP2170366.1"/>
    </source>
</evidence>
<evidence type="ECO:0000256" key="3">
    <source>
        <dbReference type="ARBA" id="ARBA00023002"/>
    </source>
</evidence>
<dbReference type="Pfam" id="PF00775">
    <property type="entry name" value="Dioxygenase_C"/>
    <property type="match status" value="1"/>
</dbReference>
<evidence type="ECO:0000259" key="5">
    <source>
        <dbReference type="PROSITE" id="PS00083"/>
    </source>
</evidence>
<dbReference type="SUPFAM" id="SSF49482">
    <property type="entry name" value="Aromatic compound dioxygenase"/>
    <property type="match status" value="1"/>
</dbReference>
<name>A0AAE3GLE6_9PSEU</name>
<dbReference type="NCBIfam" id="TIGR02422">
    <property type="entry name" value="protocat_beta"/>
    <property type="match status" value="1"/>
</dbReference>
<dbReference type="EMBL" id="JAMTCK010000031">
    <property type="protein sequence ID" value="MCP2170366.1"/>
    <property type="molecule type" value="Genomic_DNA"/>
</dbReference>
<dbReference type="InterPro" id="IPR015889">
    <property type="entry name" value="Intradiol_dOase_core"/>
</dbReference>